<dbReference type="InterPro" id="IPR036105">
    <property type="entry name" value="DiNase_FeMo-co_biosyn_sf"/>
</dbReference>
<gene>
    <name evidence="7" type="ORF">HS1_001440</name>
</gene>
<keyword evidence="3 6" id="KW-0067">ATP-binding</keyword>
<evidence type="ECO:0000256" key="5">
    <source>
        <dbReference type="ARBA" id="ARBA00023014"/>
    </source>
</evidence>
<dbReference type="OrthoDB" id="9809679at2"/>
<keyword evidence="1 6" id="KW-0479">Metal-binding</keyword>
<reference evidence="7 8" key="1">
    <citation type="submission" date="2015-10" db="EMBL/GenBank/DDBJ databases">
        <title>Candidatus Desulfofervidus auxilii, a hydrogenotrophic sulfate-reducing bacterium involved in the thermophilic anaerobic oxidation of methane.</title>
        <authorList>
            <person name="Krukenberg V."/>
            <person name="Richter M."/>
            <person name="Wegener G."/>
        </authorList>
    </citation>
    <scope>NUCLEOTIDE SEQUENCE [LARGE SCALE GENOMIC DNA]</scope>
    <source>
        <strain evidence="7 8">HS1</strain>
    </source>
</reference>
<dbReference type="GO" id="GO:0005829">
    <property type="term" value="C:cytosol"/>
    <property type="evidence" value="ECO:0007669"/>
    <property type="project" value="TreeGrafter"/>
</dbReference>
<name>A0A7U4QKW6_DESA2</name>
<dbReference type="InterPro" id="IPR019591">
    <property type="entry name" value="Mrp/NBP35_ATP-bd"/>
</dbReference>
<keyword evidence="4 6" id="KW-0408">Iron</keyword>
<dbReference type="InterPro" id="IPR033756">
    <property type="entry name" value="YlxH/NBP35"/>
</dbReference>
<accession>A0A7U4QKW6</accession>
<dbReference type="GO" id="GO:0016887">
    <property type="term" value="F:ATP hydrolysis activity"/>
    <property type="evidence" value="ECO:0007669"/>
    <property type="project" value="UniProtKB-UniRule"/>
</dbReference>
<proteinExistence type="inferred from homology"/>
<evidence type="ECO:0000256" key="1">
    <source>
        <dbReference type="ARBA" id="ARBA00022723"/>
    </source>
</evidence>
<dbReference type="PANTHER" id="PTHR23264:SF19">
    <property type="entry name" value="CYTOSOLIC FE-S CLUSTER ASSEMBLY FACTOR NUBP2"/>
    <property type="match status" value="1"/>
</dbReference>
<dbReference type="CDD" id="cd02037">
    <property type="entry name" value="Mrp_NBP35"/>
    <property type="match status" value="1"/>
</dbReference>
<dbReference type="SUPFAM" id="SSF53146">
    <property type="entry name" value="Nitrogenase accessory factor-like"/>
    <property type="match status" value="1"/>
</dbReference>
<comment type="function">
    <text evidence="6">Binds and transfers iron-sulfur (Fe-S) clusters to target apoproteins. Can hydrolyze ATP.</text>
</comment>
<dbReference type="GO" id="GO:0140663">
    <property type="term" value="F:ATP-dependent FeS chaperone activity"/>
    <property type="evidence" value="ECO:0007669"/>
    <property type="project" value="InterPro"/>
</dbReference>
<keyword evidence="6" id="KW-0378">Hydrolase</keyword>
<evidence type="ECO:0000256" key="3">
    <source>
        <dbReference type="ARBA" id="ARBA00022840"/>
    </source>
</evidence>
<dbReference type="FunFam" id="3.40.50.300:FF:001119">
    <property type="entry name" value="Iron-sulfur cluster carrier protein"/>
    <property type="match status" value="1"/>
</dbReference>
<dbReference type="InterPro" id="IPR000808">
    <property type="entry name" value="Mrp-like_CS"/>
</dbReference>
<dbReference type="GO" id="GO:0016226">
    <property type="term" value="P:iron-sulfur cluster assembly"/>
    <property type="evidence" value="ECO:0007669"/>
    <property type="project" value="InterPro"/>
</dbReference>
<evidence type="ECO:0000256" key="2">
    <source>
        <dbReference type="ARBA" id="ARBA00022741"/>
    </source>
</evidence>
<dbReference type="Proteomes" id="UP000070560">
    <property type="component" value="Chromosome"/>
</dbReference>
<keyword evidence="5 6" id="KW-0411">Iron-sulfur</keyword>
<keyword evidence="2 6" id="KW-0547">Nucleotide-binding</keyword>
<dbReference type="RefSeq" id="WP_082757702.1">
    <property type="nucleotide sequence ID" value="NZ_CP013015.1"/>
</dbReference>
<feature type="binding site" evidence="6">
    <location>
        <begin position="32"/>
        <end position="39"/>
    </location>
    <ligand>
        <name>ATP</name>
        <dbReference type="ChEBI" id="CHEBI:30616"/>
    </ligand>
</feature>
<dbReference type="HAMAP" id="MF_02040">
    <property type="entry name" value="Mrp_NBP35"/>
    <property type="match status" value="1"/>
</dbReference>
<evidence type="ECO:0000256" key="4">
    <source>
        <dbReference type="ARBA" id="ARBA00023004"/>
    </source>
</evidence>
<dbReference type="AlphaFoldDB" id="A0A7U4QKW6"/>
<comment type="subunit">
    <text evidence="6">Homodimer.</text>
</comment>
<dbReference type="SUPFAM" id="SSF52540">
    <property type="entry name" value="P-loop containing nucleoside triphosphate hydrolases"/>
    <property type="match status" value="1"/>
</dbReference>
<dbReference type="GO" id="GO:0005524">
    <property type="term" value="F:ATP binding"/>
    <property type="evidence" value="ECO:0007669"/>
    <property type="project" value="UniProtKB-UniRule"/>
</dbReference>
<dbReference type="GO" id="GO:0051536">
    <property type="term" value="F:iron-sulfur cluster binding"/>
    <property type="evidence" value="ECO:0007669"/>
    <property type="project" value="UniProtKB-UniRule"/>
</dbReference>
<dbReference type="Gene3D" id="3.40.50.300">
    <property type="entry name" value="P-loop containing nucleotide triphosphate hydrolases"/>
    <property type="match status" value="1"/>
</dbReference>
<dbReference type="Pfam" id="PF10609">
    <property type="entry name" value="ParA"/>
    <property type="match status" value="1"/>
</dbReference>
<keyword evidence="8" id="KW-1185">Reference proteome</keyword>
<dbReference type="PANTHER" id="PTHR23264">
    <property type="entry name" value="NUCLEOTIDE-BINDING PROTEIN NBP35 YEAST -RELATED"/>
    <property type="match status" value="1"/>
</dbReference>
<protein>
    <recommendedName>
        <fullName evidence="6">Iron-sulfur cluster carrier protein</fullName>
    </recommendedName>
</protein>
<dbReference type="EMBL" id="CP013015">
    <property type="protein sequence ID" value="AMM41242.1"/>
    <property type="molecule type" value="Genomic_DNA"/>
</dbReference>
<evidence type="ECO:0000313" key="8">
    <source>
        <dbReference type="Proteomes" id="UP000070560"/>
    </source>
</evidence>
<dbReference type="PROSITE" id="PS01215">
    <property type="entry name" value="MRP"/>
    <property type="match status" value="1"/>
</dbReference>
<organism evidence="7 8">
    <name type="scientific">Desulfofervidus auxilii</name>
    <dbReference type="NCBI Taxonomy" id="1621989"/>
    <lineage>
        <taxon>Bacteria</taxon>
        <taxon>Pseudomonadati</taxon>
        <taxon>Thermodesulfobacteriota</taxon>
        <taxon>Candidatus Desulfofervidia</taxon>
        <taxon>Candidatus Desulfofervidales</taxon>
        <taxon>Candidatus Desulfofervidaceae</taxon>
        <taxon>Candidatus Desulfofervidus</taxon>
    </lineage>
</organism>
<sequence length="393" mass="43339">MKQEKQMPGIDEEAILKPVLTHIKHKLMVLSGKGGVGKSTIAACLAIALAKKGNKVGLLDIDLHGPSIPHLLNIPDILDISPEQKVLPKEIMPNLEVVSMECFMADKDQAVIWRGPLKHAAIRQFIGDVQWGDLDYLVVDSPPGTGDEPLSIAQLIPEAKAIIVTTPQEVALADIRKSITFCHEVDMDIAGIIENMSGFICPHCGKEVDIFKTGGGERTALAFHVEFLGKLPFDLGVVEAGDEGKLIKYMEREDNPYNKALFEIADRLIQRLKEMEIKPVSLDEIRAKNSYKVTIPLKDGKPAPFLTNCDQIAMVHVKDSQIKKVERISPSQQGPIRPKVFVDLGADLVMAKEMKEKAKYVFYKNKVGVVLDIPDATPEELVEKFIKGELGGK</sequence>
<dbReference type="KEGG" id="daw:HS1_001440"/>
<evidence type="ECO:0000256" key="6">
    <source>
        <dbReference type="HAMAP-Rule" id="MF_02040"/>
    </source>
</evidence>
<dbReference type="GO" id="GO:0046872">
    <property type="term" value="F:metal ion binding"/>
    <property type="evidence" value="ECO:0007669"/>
    <property type="project" value="UniProtKB-KW"/>
</dbReference>
<dbReference type="InterPro" id="IPR027417">
    <property type="entry name" value="P-loop_NTPase"/>
</dbReference>
<comment type="similarity">
    <text evidence="6">Belongs to the Mrp/NBP35 ATP-binding proteins family.</text>
</comment>
<dbReference type="Gene3D" id="3.30.420.130">
    <property type="entry name" value="Dinitrogenase iron-molybdenum cofactor biosynthesis domain"/>
    <property type="match status" value="1"/>
</dbReference>
<evidence type="ECO:0000313" key="7">
    <source>
        <dbReference type="EMBL" id="AMM41242.1"/>
    </source>
</evidence>